<dbReference type="EMBL" id="LCKQ01000039">
    <property type="protein sequence ID" value="KKU01575.1"/>
    <property type="molecule type" value="Genomic_DNA"/>
</dbReference>
<evidence type="ECO:0000256" key="8">
    <source>
        <dbReference type="SAM" id="Phobius"/>
    </source>
</evidence>
<evidence type="ECO:0000256" key="7">
    <source>
        <dbReference type="ARBA" id="ARBA00023136"/>
    </source>
</evidence>
<dbReference type="PANTHER" id="PTHR33908:SF11">
    <property type="entry name" value="MEMBRANE PROTEIN"/>
    <property type="match status" value="1"/>
</dbReference>
<dbReference type="GO" id="GO:0005886">
    <property type="term" value="C:plasma membrane"/>
    <property type="evidence" value="ECO:0007669"/>
    <property type="project" value="UniProtKB-SubCell"/>
</dbReference>
<gene>
    <name evidence="9" type="ORF">UX03_C0039G0010</name>
</gene>
<dbReference type="GO" id="GO:0009103">
    <property type="term" value="P:lipopolysaccharide biosynthetic process"/>
    <property type="evidence" value="ECO:0007669"/>
    <property type="project" value="UniProtKB-ARBA"/>
</dbReference>
<keyword evidence="5 8" id="KW-0812">Transmembrane</keyword>
<sequence>MNLGLKIKEFLAKIHTPVWLTVLIGAVLLLRIPSFFEPFSYGDEMIYLALGEGIRQGATLYQGVYDNKPPLLYLLAALAGNVFWFKAILAFWNVATIILFWKLASALFPNREKLQKASTVIFALLTTLPLLEGNIVNSEILMIGPVIAAFVILFTKKLNFKNIFLSGTLFGLATLFKVPAAFDLPVIVVYWLITAGLKKDDLKITFQRSLYLSLGFLAPIGLTLVWFFLAGALGDYVRAAFLQNIGYLSSWRPGDVAKPFIERNFPLLIRALVVVLGAGLLFLKKKSLSNQFIFLTLWLLFGLFAVALSERPYPHYLIQVVPAVSFLLAILLTEKTVEQSLAIMPLFLAILVPVYYQFWYNSTSAYYLRFLRFAGGQVSKEGYLASFGQRVPTLYKIADFVTSSSRPNEKIFVWGPDSSTVYALSRRLPPTQYVADYHINDFSTKEAEAAKLTKNPPKFIIILPDAKGFTELIPILRKSYLLIAEIDGAEIWRLSGSFK</sequence>
<protein>
    <recommendedName>
        <fullName evidence="11">Glycosyltransferase RgtA/B/C/D-like domain-containing protein</fullName>
    </recommendedName>
</protein>
<dbReference type="GO" id="GO:0016763">
    <property type="term" value="F:pentosyltransferase activity"/>
    <property type="evidence" value="ECO:0007669"/>
    <property type="project" value="TreeGrafter"/>
</dbReference>
<comment type="caution">
    <text evidence="9">The sequence shown here is derived from an EMBL/GenBank/DDBJ whole genome shotgun (WGS) entry which is preliminary data.</text>
</comment>
<feature type="transmembrane region" description="Helical" evidence="8">
    <location>
        <begin position="209"/>
        <end position="229"/>
    </location>
</feature>
<evidence type="ECO:0000256" key="2">
    <source>
        <dbReference type="ARBA" id="ARBA00022475"/>
    </source>
</evidence>
<feature type="transmembrane region" description="Helical" evidence="8">
    <location>
        <begin position="12"/>
        <end position="32"/>
    </location>
</feature>
<feature type="transmembrane region" description="Helical" evidence="8">
    <location>
        <begin position="265"/>
        <end position="283"/>
    </location>
</feature>
<feature type="transmembrane region" description="Helical" evidence="8">
    <location>
        <begin position="174"/>
        <end position="197"/>
    </location>
</feature>
<proteinExistence type="predicted"/>
<feature type="transmembrane region" description="Helical" evidence="8">
    <location>
        <begin position="315"/>
        <end position="333"/>
    </location>
</feature>
<keyword evidence="4" id="KW-0808">Transferase</keyword>
<keyword evidence="7 8" id="KW-0472">Membrane</keyword>
<keyword evidence="6 8" id="KW-1133">Transmembrane helix</keyword>
<dbReference type="PANTHER" id="PTHR33908">
    <property type="entry name" value="MANNOSYLTRANSFERASE YKCB-RELATED"/>
    <property type="match status" value="1"/>
</dbReference>
<feature type="transmembrane region" description="Helical" evidence="8">
    <location>
        <begin position="121"/>
        <end position="154"/>
    </location>
</feature>
<evidence type="ECO:0000313" key="9">
    <source>
        <dbReference type="EMBL" id="KKU01575.1"/>
    </source>
</evidence>
<dbReference type="Proteomes" id="UP000034086">
    <property type="component" value="Unassembled WGS sequence"/>
</dbReference>
<feature type="transmembrane region" description="Helical" evidence="8">
    <location>
        <begin position="71"/>
        <end position="101"/>
    </location>
</feature>
<accession>A0A0G1PYV7</accession>
<evidence type="ECO:0008006" key="11">
    <source>
        <dbReference type="Google" id="ProtNLM"/>
    </source>
</evidence>
<reference evidence="9 10" key="1">
    <citation type="journal article" date="2015" name="Nature">
        <title>rRNA introns, odd ribosomes, and small enigmatic genomes across a large radiation of phyla.</title>
        <authorList>
            <person name="Brown C.T."/>
            <person name="Hug L.A."/>
            <person name="Thomas B.C."/>
            <person name="Sharon I."/>
            <person name="Castelle C.J."/>
            <person name="Singh A."/>
            <person name="Wilkins M.J."/>
            <person name="Williams K.H."/>
            <person name="Banfield J.F."/>
        </authorList>
    </citation>
    <scope>NUCLEOTIDE SEQUENCE [LARGE SCALE GENOMIC DNA]</scope>
</reference>
<evidence type="ECO:0000313" key="10">
    <source>
        <dbReference type="Proteomes" id="UP000034086"/>
    </source>
</evidence>
<keyword evidence="2" id="KW-1003">Cell membrane</keyword>
<dbReference type="InterPro" id="IPR050297">
    <property type="entry name" value="LipidA_mod_glycosyltrf_83"/>
</dbReference>
<evidence type="ECO:0000256" key="6">
    <source>
        <dbReference type="ARBA" id="ARBA00022989"/>
    </source>
</evidence>
<organism evidence="9 10">
    <name type="scientific">Candidatus Woesebacteria bacterium GW2011_GWE1_45_18</name>
    <dbReference type="NCBI Taxonomy" id="1618598"/>
    <lineage>
        <taxon>Bacteria</taxon>
        <taxon>Candidatus Woeseibacteriota</taxon>
    </lineage>
</organism>
<keyword evidence="3" id="KW-0328">Glycosyltransferase</keyword>
<comment type="subcellular location">
    <subcellularLocation>
        <location evidence="1">Cell membrane</location>
        <topology evidence="1">Multi-pass membrane protein</topology>
    </subcellularLocation>
</comment>
<evidence type="ECO:0000256" key="4">
    <source>
        <dbReference type="ARBA" id="ARBA00022679"/>
    </source>
</evidence>
<feature type="transmembrane region" description="Helical" evidence="8">
    <location>
        <begin position="340"/>
        <end position="359"/>
    </location>
</feature>
<evidence type="ECO:0000256" key="5">
    <source>
        <dbReference type="ARBA" id="ARBA00022692"/>
    </source>
</evidence>
<evidence type="ECO:0000256" key="3">
    <source>
        <dbReference type="ARBA" id="ARBA00022676"/>
    </source>
</evidence>
<dbReference type="AlphaFoldDB" id="A0A0G1PYV7"/>
<feature type="transmembrane region" description="Helical" evidence="8">
    <location>
        <begin position="292"/>
        <end position="309"/>
    </location>
</feature>
<evidence type="ECO:0000256" key="1">
    <source>
        <dbReference type="ARBA" id="ARBA00004651"/>
    </source>
</evidence>
<name>A0A0G1PYV7_9BACT</name>